<evidence type="ECO:0000313" key="1">
    <source>
        <dbReference type="EMBL" id="KAF4647081.1"/>
    </source>
</evidence>
<evidence type="ECO:0000313" key="2">
    <source>
        <dbReference type="Proteomes" id="UP000591131"/>
    </source>
</evidence>
<reference evidence="1 2" key="1">
    <citation type="submission" date="2020-04" db="EMBL/GenBank/DDBJ databases">
        <title>Perkinsus chesapeaki whole genome sequence.</title>
        <authorList>
            <person name="Bogema D.R."/>
        </authorList>
    </citation>
    <scope>NUCLEOTIDE SEQUENCE [LARGE SCALE GENOMIC DNA]</scope>
    <source>
        <strain evidence="1">ATCC PRA-425</strain>
    </source>
</reference>
<sequence length="212" mass="23702">LKQTNARFGIGGTIEQCPVRVLLNSLQYGAANDFQSVRYHTWTSSLDELFDYVSKQLPSLLKLANVPGLGFHQSVDDLVSSMTALGLCDSLQLCMIVISLYREHGPRRLVVCDVIRKYLLSTDGETSDLLDTVASGDTHHFSDDQSLQDLRQSPGAKRLQGHNWCREHVFIFQLLLAALTVAQDMNVSLEEAVTQWQKLKMKDGQTLTSFLS</sequence>
<dbReference type="Proteomes" id="UP000591131">
    <property type="component" value="Unassembled WGS sequence"/>
</dbReference>
<name>A0A7J6KKJ0_PERCH</name>
<dbReference type="EMBL" id="JAAPAO010002865">
    <property type="protein sequence ID" value="KAF4647081.1"/>
    <property type="molecule type" value="Genomic_DNA"/>
</dbReference>
<keyword evidence="2" id="KW-1185">Reference proteome</keyword>
<organism evidence="1 2">
    <name type="scientific">Perkinsus chesapeaki</name>
    <name type="common">Clam parasite</name>
    <name type="synonym">Perkinsus andrewsi</name>
    <dbReference type="NCBI Taxonomy" id="330153"/>
    <lineage>
        <taxon>Eukaryota</taxon>
        <taxon>Sar</taxon>
        <taxon>Alveolata</taxon>
        <taxon>Perkinsozoa</taxon>
        <taxon>Perkinsea</taxon>
        <taxon>Perkinsida</taxon>
        <taxon>Perkinsidae</taxon>
        <taxon>Perkinsus</taxon>
    </lineage>
</organism>
<dbReference type="AlphaFoldDB" id="A0A7J6KKJ0"/>
<feature type="non-terminal residue" evidence="1">
    <location>
        <position position="212"/>
    </location>
</feature>
<accession>A0A7J6KKJ0</accession>
<proteinExistence type="predicted"/>
<comment type="caution">
    <text evidence="1">The sequence shown here is derived from an EMBL/GenBank/DDBJ whole genome shotgun (WGS) entry which is preliminary data.</text>
</comment>
<gene>
    <name evidence="1" type="ORF">FOL47_005107</name>
</gene>
<feature type="non-terminal residue" evidence="1">
    <location>
        <position position="1"/>
    </location>
</feature>
<protein>
    <submittedName>
        <fullName evidence="1">Uncharacterized protein</fullName>
    </submittedName>
</protein>